<evidence type="ECO:0000256" key="7">
    <source>
        <dbReference type="ARBA" id="ARBA00022822"/>
    </source>
</evidence>
<comment type="caution">
    <text evidence="12">The sequence shown here is derived from an EMBL/GenBank/DDBJ whole genome shotgun (WGS) entry which is preliminary data.</text>
</comment>
<dbReference type="NCBIfam" id="NF002298">
    <property type="entry name" value="PRK01222.1-4"/>
    <property type="match status" value="1"/>
</dbReference>
<dbReference type="OrthoDB" id="9796196at2"/>
<dbReference type="AlphaFoldDB" id="A0A3M0A290"/>
<proteinExistence type="inferred from homology"/>
<evidence type="ECO:0000256" key="8">
    <source>
        <dbReference type="ARBA" id="ARBA00023141"/>
    </source>
</evidence>
<evidence type="ECO:0000256" key="10">
    <source>
        <dbReference type="HAMAP-Rule" id="MF_00135"/>
    </source>
</evidence>
<organism evidence="12 13">
    <name type="scientific">Umboniibacter marinipuniceus</name>
    <dbReference type="NCBI Taxonomy" id="569599"/>
    <lineage>
        <taxon>Bacteria</taxon>
        <taxon>Pseudomonadati</taxon>
        <taxon>Pseudomonadota</taxon>
        <taxon>Gammaproteobacteria</taxon>
        <taxon>Cellvibrionales</taxon>
        <taxon>Cellvibrionaceae</taxon>
        <taxon>Umboniibacter</taxon>
    </lineage>
</organism>
<evidence type="ECO:0000256" key="1">
    <source>
        <dbReference type="ARBA" id="ARBA00001164"/>
    </source>
</evidence>
<evidence type="ECO:0000313" key="12">
    <source>
        <dbReference type="EMBL" id="RMA78950.1"/>
    </source>
</evidence>
<dbReference type="InterPro" id="IPR044643">
    <property type="entry name" value="TrpF_fam"/>
</dbReference>
<evidence type="ECO:0000313" key="13">
    <source>
        <dbReference type="Proteomes" id="UP000267187"/>
    </source>
</evidence>
<evidence type="ECO:0000256" key="4">
    <source>
        <dbReference type="ARBA" id="ARBA00012572"/>
    </source>
</evidence>
<dbReference type="EMBL" id="REFJ01000005">
    <property type="protein sequence ID" value="RMA78950.1"/>
    <property type="molecule type" value="Genomic_DNA"/>
</dbReference>
<evidence type="ECO:0000256" key="6">
    <source>
        <dbReference type="ARBA" id="ARBA00022605"/>
    </source>
</evidence>
<dbReference type="RefSeq" id="WP_121877580.1">
    <property type="nucleotide sequence ID" value="NZ_REFJ01000005.1"/>
</dbReference>
<dbReference type="UniPathway" id="UPA00035">
    <property type="reaction ID" value="UER00042"/>
</dbReference>
<gene>
    <name evidence="10" type="primary">trpF</name>
    <name evidence="12" type="ORF">DFR27_2291</name>
</gene>
<dbReference type="FunFam" id="3.20.20.70:FF:000075">
    <property type="entry name" value="Tryptophan biosynthesis protein TRP1"/>
    <property type="match status" value="1"/>
</dbReference>
<name>A0A3M0A290_9GAMM</name>
<dbReference type="NCBIfam" id="NF002299">
    <property type="entry name" value="PRK01222.1-6"/>
    <property type="match status" value="1"/>
</dbReference>
<comment type="catalytic activity">
    <reaction evidence="1 10">
        <text>N-(5-phospho-beta-D-ribosyl)anthranilate = 1-(2-carboxyphenylamino)-1-deoxy-D-ribulose 5-phosphate</text>
        <dbReference type="Rhea" id="RHEA:21540"/>
        <dbReference type="ChEBI" id="CHEBI:18277"/>
        <dbReference type="ChEBI" id="CHEBI:58613"/>
        <dbReference type="EC" id="5.3.1.24"/>
    </reaction>
</comment>
<keyword evidence="8 10" id="KW-0057">Aromatic amino acid biosynthesis</keyword>
<dbReference type="PANTHER" id="PTHR42894">
    <property type="entry name" value="N-(5'-PHOSPHORIBOSYL)ANTHRANILATE ISOMERASE"/>
    <property type="match status" value="1"/>
</dbReference>
<accession>A0A3M0A290</accession>
<keyword evidence="6 10" id="KW-0028">Amino-acid biosynthesis</keyword>
<dbReference type="EC" id="5.3.1.24" evidence="4 10"/>
<feature type="domain" description="N-(5'phosphoribosyl) anthranilate isomerase (PRAI)" evidence="11">
    <location>
        <begin position="5"/>
        <end position="199"/>
    </location>
</feature>
<dbReference type="InterPro" id="IPR001240">
    <property type="entry name" value="PRAI_dom"/>
</dbReference>
<keyword evidence="7 10" id="KW-0822">Tryptophan biosynthesis</keyword>
<sequence>MRTLIKICGITSVEDAIAARESGADAIGLVFYAQSTRAVDPSQAAEICQRVGPFITTVGLFVNEDPSVIRELMRQVPLQLLQFHGDETPEFCEQFGRPYLKAVRVQSSEDVQQAFADHPKAVGILLDAYVKGVAGGTGQRFNWSLIPEKLRSKCILAGGLSPENVSEAVQSVRPLGVDVSGGVESSPGVKDPEAMTRFCRASELLK</sequence>
<evidence type="ECO:0000256" key="9">
    <source>
        <dbReference type="ARBA" id="ARBA00023235"/>
    </source>
</evidence>
<evidence type="ECO:0000256" key="3">
    <source>
        <dbReference type="ARBA" id="ARBA00007571"/>
    </source>
</evidence>
<dbReference type="GO" id="GO:0000162">
    <property type="term" value="P:L-tryptophan biosynthetic process"/>
    <property type="evidence" value="ECO:0007669"/>
    <property type="project" value="UniProtKB-UniRule"/>
</dbReference>
<comment type="pathway">
    <text evidence="2 10">Amino-acid biosynthesis; L-tryptophan biosynthesis; L-tryptophan from chorismate: step 3/5.</text>
</comment>
<dbReference type="InterPro" id="IPR011060">
    <property type="entry name" value="RibuloseP-bd_barrel"/>
</dbReference>
<dbReference type="PANTHER" id="PTHR42894:SF1">
    <property type="entry name" value="N-(5'-PHOSPHORIBOSYL)ANTHRANILATE ISOMERASE"/>
    <property type="match status" value="1"/>
</dbReference>
<evidence type="ECO:0000256" key="2">
    <source>
        <dbReference type="ARBA" id="ARBA00004664"/>
    </source>
</evidence>
<keyword evidence="13" id="KW-1185">Reference proteome</keyword>
<dbReference type="InterPro" id="IPR013785">
    <property type="entry name" value="Aldolase_TIM"/>
</dbReference>
<dbReference type="CDD" id="cd00405">
    <property type="entry name" value="PRAI"/>
    <property type="match status" value="1"/>
</dbReference>
<evidence type="ECO:0000256" key="5">
    <source>
        <dbReference type="ARBA" id="ARBA00022272"/>
    </source>
</evidence>
<evidence type="ECO:0000259" key="11">
    <source>
        <dbReference type="Pfam" id="PF00697"/>
    </source>
</evidence>
<reference evidence="12 13" key="1">
    <citation type="submission" date="2018-10" db="EMBL/GenBank/DDBJ databases">
        <title>Genomic Encyclopedia of Type Strains, Phase IV (KMG-IV): sequencing the most valuable type-strain genomes for metagenomic binning, comparative biology and taxonomic classification.</title>
        <authorList>
            <person name="Goeker M."/>
        </authorList>
    </citation>
    <scope>NUCLEOTIDE SEQUENCE [LARGE SCALE GENOMIC DNA]</scope>
    <source>
        <strain evidence="12 13">DSM 25080</strain>
    </source>
</reference>
<dbReference type="SUPFAM" id="SSF51366">
    <property type="entry name" value="Ribulose-phoshate binding barrel"/>
    <property type="match status" value="1"/>
</dbReference>
<dbReference type="Gene3D" id="3.20.20.70">
    <property type="entry name" value="Aldolase class I"/>
    <property type="match status" value="1"/>
</dbReference>
<dbReference type="Proteomes" id="UP000267187">
    <property type="component" value="Unassembled WGS sequence"/>
</dbReference>
<dbReference type="Pfam" id="PF00697">
    <property type="entry name" value="PRAI"/>
    <property type="match status" value="1"/>
</dbReference>
<keyword evidence="9 10" id="KW-0413">Isomerase</keyword>
<dbReference type="GO" id="GO:0004640">
    <property type="term" value="F:phosphoribosylanthranilate isomerase activity"/>
    <property type="evidence" value="ECO:0007669"/>
    <property type="project" value="UniProtKB-UniRule"/>
</dbReference>
<comment type="similarity">
    <text evidence="3 10">Belongs to the TrpF family.</text>
</comment>
<protein>
    <recommendedName>
        <fullName evidence="5 10">N-(5'-phosphoribosyl)anthranilate isomerase</fullName>
        <shortName evidence="10">PRAI</shortName>
        <ecNumber evidence="4 10">5.3.1.24</ecNumber>
    </recommendedName>
</protein>
<dbReference type="HAMAP" id="MF_00135">
    <property type="entry name" value="PRAI"/>
    <property type="match status" value="1"/>
</dbReference>